<keyword evidence="1" id="KW-0812">Transmembrane</keyword>
<dbReference type="AlphaFoldDB" id="A0A9Q1BDC3"/>
<protein>
    <recommendedName>
        <fullName evidence="4">Transmembrane protein</fullName>
    </recommendedName>
</protein>
<dbReference type="Proteomes" id="UP001152320">
    <property type="component" value="Chromosome 19"/>
</dbReference>
<proteinExistence type="predicted"/>
<evidence type="ECO:0000313" key="2">
    <source>
        <dbReference type="EMBL" id="KAJ8023541.1"/>
    </source>
</evidence>
<feature type="transmembrane region" description="Helical" evidence="1">
    <location>
        <begin position="19"/>
        <end position="39"/>
    </location>
</feature>
<comment type="caution">
    <text evidence="2">The sequence shown here is derived from an EMBL/GenBank/DDBJ whole genome shotgun (WGS) entry which is preliminary data.</text>
</comment>
<evidence type="ECO:0000313" key="3">
    <source>
        <dbReference type="Proteomes" id="UP001152320"/>
    </source>
</evidence>
<evidence type="ECO:0008006" key="4">
    <source>
        <dbReference type="Google" id="ProtNLM"/>
    </source>
</evidence>
<keyword evidence="1" id="KW-0472">Membrane</keyword>
<feature type="transmembrane region" description="Helical" evidence="1">
    <location>
        <begin position="51"/>
        <end position="73"/>
    </location>
</feature>
<reference evidence="2" key="1">
    <citation type="submission" date="2021-10" db="EMBL/GenBank/DDBJ databases">
        <title>Tropical sea cucumber genome reveals ecological adaptation and Cuvierian tubules defense mechanism.</title>
        <authorList>
            <person name="Chen T."/>
        </authorList>
    </citation>
    <scope>NUCLEOTIDE SEQUENCE</scope>
    <source>
        <strain evidence="2">Nanhai2018</strain>
        <tissue evidence="2">Muscle</tissue>
    </source>
</reference>
<organism evidence="2 3">
    <name type="scientific">Holothuria leucospilota</name>
    <name type="common">Black long sea cucumber</name>
    <name type="synonym">Mertensiothuria leucospilota</name>
    <dbReference type="NCBI Taxonomy" id="206669"/>
    <lineage>
        <taxon>Eukaryota</taxon>
        <taxon>Metazoa</taxon>
        <taxon>Echinodermata</taxon>
        <taxon>Eleutherozoa</taxon>
        <taxon>Echinozoa</taxon>
        <taxon>Holothuroidea</taxon>
        <taxon>Aspidochirotacea</taxon>
        <taxon>Aspidochirotida</taxon>
        <taxon>Holothuriidae</taxon>
        <taxon>Holothuria</taxon>
    </lineage>
</organism>
<name>A0A9Q1BDC3_HOLLE</name>
<evidence type="ECO:0000256" key="1">
    <source>
        <dbReference type="SAM" id="Phobius"/>
    </source>
</evidence>
<gene>
    <name evidence="2" type="ORF">HOLleu_36008</name>
</gene>
<sequence length="97" mass="10790">MKDCHVCDADRGVLTADKLFHSMNLTFATGTLLLIRSLVSSNKRSVAIKRLRHLFITLMTACVMAIIIVWRVVDSSHRCKKNPAISELSGLHVQLTA</sequence>
<accession>A0A9Q1BDC3</accession>
<keyword evidence="1" id="KW-1133">Transmembrane helix</keyword>
<keyword evidence="3" id="KW-1185">Reference proteome</keyword>
<dbReference type="EMBL" id="JAIZAY010000019">
    <property type="protein sequence ID" value="KAJ8023541.1"/>
    <property type="molecule type" value="Genomic_DNA"/>
</dbReference>